<dbReference type="Proteomes" id="UP001497497">
    <property type="component" value="Unassembled WGS sequence"/>
</dbReference>
<comment type="caution">
    <text evidence="2">The sequence shown here is derived from an EMBL/GenBank/DDBJ whole genome shotgun (WGS) entry which is preliminary data.</text>
</comment>
<organism evidence="2 3">
    <name type="scientific">Lymnaea stagnalis</name>
    <name type="common">Great pond snail</name>
    <name type="synonym">Helix stagnalis</name>
    <dbReference type="NCBI Taxonomy" id="6523"/>
    <lineage>
        <taxon>Eukaryota</taxon>
        <taxon>Metazoa</taxon>
        <taxon>Spiralia</taxon>
        <taxon>Lophotrochozoa</taxon>
        <taxon>Mollusca</taxon>
        <taxon>Gastropoda</taxon>
        <taxon>Heterobranchia</taxon>
        <taxon>Euthyneura</taxon>
        <taxon>Panpulmonata</taxon>
        <taxon>Hygrophila</taxon>
        <taxon>Lymnaeoidea</taxon>
        <taxon>Lymnaeidae</taxon>
        <taxon>Lymnaea</taxon>
    </lineage>
</organism>
<gene>
    <name evidence="2" type="ORF">GSLYS_00002552001</name>
</gene>
<keyword evidence="1" id="KW-1133">Transmembrane helix</keyword>
<name>A0AAV2H3Y9_LYMST</name>
<keyword evidence="1" id="KW-0812">Transmembrane</keyword>
<evidence type="ECO:0000256" key="1">
    <source>
        <dbReference type="SAM" id="Phobius"/>
    </source>
</evidence>
<keyword evidence="1" id="KW-0472">Membrane</keyword>
<feature type="transmembrane region" description="Helical" evidence="1">
    <location>
        <begin position="277"/>
        <end position="301"/>
    </location>
</feature>
<feature type="non-terminal residue" evidence="2">
    <location>
        <position position="1"/>
    </location>
</feature>
<dbReference type="EMBL" id="CAXITT010000032">
    <property type="protein sequence ID" value="CAL1528382.1"/>
    <property type="molecule type" value="Genomic_DNA"/>
</dbReference>
<evidence type="ECO:0000313" key="2">
    <source>
        <dbReference type="EMBL" id="CAL1528382.1"/>
    </source>
</evidence>
<feature type="non-terminal residue" evidence="2">
    <location>
        <position position="326"/>
    </location>
</feature>
<protein>
    <submittedName>
        <fullName evidence="2">Uncharacterized protein</fullName>
    </submittedName>
</protein>
<keyword evidence="3" id="KW-1185">Reference proteome</keyword>
<sequence length="326" mass="37602">FKGKEVACYQPYRSFGRNKMCMMRTLKIFLLLFILNKFSFGQKIEMFEIRQEDSNTTCTSGFLSNIDRLFFNTTVTFRNELQNNSIVTFEIRPKTSNESQIVFALNFTSECIENKKTGNYYHCSKISDNAYNISIYSEVSEQFSEASIRGFIKNNNQTEMASDQMTLPKIFEPTDVTGILSVNEKNMTDKANCSFIIDKDHLIIEYICIAQASPCLVEISSNDSTKVEAGEKRVVFKRFLYQDVSLEVKIKYALCRLDFGYNTLECIVTRRGQLQKITMIIVLITGIPTALVLFFLIYSFFKMITNKRRSALIESDYEEAEPLNIN</sequence>
<accession>A0AAV2H3Y9</accession>
<evidence type="ECO:0000313" key="3">
    <source>
        <dbReference type="Proteomes" id="UP001497497"/>
    </source>
</evidence>
<proteinExistence type="predicted"/>
<reference evidence="2 3" key="1">
    <citation type="submission" date="2024-04" db="EMBL/GenBank/DDBJ databases">
        <authorList>
            <consortium name="Genoscope - CEA"/>
            <person name="William W."/>
        </authorList>
    </citation>
    <scope>NUCLEOTIDE SEQUENCE [LARGE SCALE GENOMIC DNA]</scope>
</reference>
<dbReference type="AlphaFoldDB" id="A0AAV2H3Y9"/>